<dbReference type="SUPFAM" id="SSF63446">
    <property type="entry name" value="Type I dockerin domain"/>
    <property type="match status" value="1"/>
</dbReference>
<dbReference type="GO" id="GO:0000272">
    <property type="term" value="P:polysaccharide catabolic process"/>
    <property type="evidence" value="ECO:0007669"/>
    <property type="project" value="InterPro"/>
</dbReference>
<sequence precursor="true">MKLRTIFATLAVAIMLCPCVAPAQVIISEIMYNPDGADVDTTAGVAKEWVELYNAGASTVSLAGWRIDDLQDGTPSDPLPAGASIAPGQALVVTGDAASFDAQWSPGGGVSRYEVGSMPSLANSPSATNETVALRNAFGLVVDTVNYDDSGAWPSDSPDGASIMLTPPGLSVTGNDAGAHWKPSMMGVYGGRFAYGPDGSQDRASPGVVETIAQSPFEPSPDAAWSMVVIPDTQSYVRSSANRAILTQMTQWVVDNRDAFNVQFVLQEGDIVNQNSRVEPTSGDQSGDQQWANAKASFSLLDGVVPYAFAPGNHDYGTTNAQDRSTQFNDYFKATDNPLVDPAQGGTLREVMTPGELDNALHEFTAPDGREMLVLTTEWGPRQVAVDWANAAIGQPGLEGRTAALVTHAYLDSQDNRHDHTVNPGAGPYGYPTADDTHDGEELWQELVSPNGPFEMVFSGHVGGDGVSYLRSTGAEGQSVHQMMFNTQFEVYGGNGYFRVLEFLEDGRTVRVRTYSPFHDLQRTDEANNFEFHISPLLKGDYNGDGVVDSADFTVWRDNLGRGGAPWITGDGDGDGVVGMIDYHIWVDAFGSSLADSQALSHGAAPEPASLWLVAMGLLVLATPGRYRAA</sequence>
<dbReference type="PROSITE" id="PS51841">
    <property type="entry name" value="LTD"/>
    <property type="match status" value="1"/>
</dbReference>
<name>A0A5C5ZFU2_9BACT</name>
<dbReference type="SUPFAM" id="SSF74853">
    <property type="entry name" value="Lamin A/C globular tail domain"/>
    <property type="match status" value="1"/>
</dbReference>
<dbReference type="Gene3D" id="2.60.40.1260">
    <property type="entry name" value="Lamin Tail domain"/>
    <property type="match status" value="1"/>
</dbReference>
<keyword evidence="4" id="KW-1185">Reference proteome</keyword>
<dbReference type="EMBL" id="SJPQ01000006">
    <property type="protein sequence ID" value="TWT86192.1"/>
    <property type="molecule type" value="Genomic_DNA"/>
</dbReference>
<dbReference type="OrthoDB" id="9772095at2"/>
<evidence type="ECO:0000313" key="4">
    <source>
        <dbReference type="Proteomes" id="UP000315440"/>
    </source>
</evidence>
<dbReference type="PROSITE" id="PS00018">
    <property type="entry name" value="EF_HAND_1"/>
    <property type="match status" value="2"/>
</dbReference>
<organism evidence="3 4">
    <name type="scientific">Pseudobythopirellula maris</name>
    <dbReference type="NCBI Taxonomy" id="2527991"/>
    <lineage>
        <taxon>Bacteria</taxon>
        <taxon>Pseudomonadati</taxon>
        <taxon>Planctomycetota</taxon>
        <taxon>Planctomycetia</taxon>
        <taxon>Pirellulales</taxon>
        <taxon>Lacipirellulaceae</taxon>
        <taxon>Pseudobythopirellula</taxon>
    </lineage>
</organism>
<evidence type="ECO:0000256" key="1">
    <source>
        <dbReference type="SAM" id="SignalP"/>
    </source>
</evidence>
<dbReference type="SUPFAM" id="SSF56300">
    <property type="entry name" value="Metallo-dependent phosphatases"/>
    <property type="match status" value="1"/>
</dbReference>
<comment type="caution">
    <text evidence="3">The sequence shown here is derived from an EMBL/GenBank/DDBJ whole genome shotgun (WGS) entry which is preliminary data.</text>
</comment>
<gene>
    <name evidence="3" type="ORF">Mal64_39350</name>
</gene>
<evidence type="ECO:0000259" key="2">
    <source>
        <dbReference type="PROSITE" id="PS51841"/>
    </source>
</evidence>
<proteinExistence type="predicted"/>
<keyword evidence="1" id="KW-0732">Signal</keyword>
<dbReference type="InterPro" id="IPR018247">
    <property type="entry name" value="EF_Hand_1_Ca_BS"/>
</dbReference>
<dbReference type="Gene3D" id="1.10.1330.10">
    <property type="entry name" value="Dockerin domain"/>
    <property type="match status" value="1"/>
</dbReference>
<dbReference type="Pfam" id="PF00932">
    <property type="entry name" value="LTD"/>
    <property type="match status" value="1"/>
</dbReference>
<dbReference type="Proteomes" id="UP000315440">
    <property type="component" value="Unassembled WGS sequence"/>
</dbReference>
<dbReference type="InterPro" id="IPR029052">
    <property type="entry name" value="Metallo-depent_PP-like"/>
</dbReference>
<dbReference type="AlphaFoldDB" id="A0A5C5ZFU2"/>
<feature type="domain" description="LTD" evidence="2">
    <location>
        <begin position="21"/>
        <end position="149"/>
    </location>
</feature>
<dbReference type="Gene3D" id="3.60.21.10">
    <property type="match status" value="1"/>
</dbReference>
<dbReference type="InterPro" id="IPR036439">
    <property type="entry name" value="Dockerin_dom_sf"/>
</dbReference>
<dbReference type="RefSeq" id="WP_146403511.1">
    <property type="nucleotide sequence ID" value="NZ_SJPQ01000006.1"/>
</dbReference>
<feature type="signal peptide" evidence="1">
    <location>
        <begin position="1"/>
        <end position="23"/>
    </location>
</feature>
<dbReference type="PANTHER" id="PTHR43143:SF5">
    <property type="entry name" value="SECRETED PROTEIN"/>
    <property type="match status" value="1"/>
</dbReference>
<evidence type="ECO:0000313" key="3">
    <source>
        <dbReference type="EMBL" id="TWT86192.1"/>
    </source>
</evidence>
<dbReference type="InterPro" id="IPR001322">
    <property type="entry name" value="Lamin_tail_dom"/>
</dbReference>
<reference evidence="3 4" key="1">
    <citation type="submission" date="2019-02" db="EMBL/GenBank/DDBJ databases">
        <title>Deep-cultivation of Planctomycetes and their phenomic and genomic characterization uncovers novel biology.</title>
        <authorList>
            <person name="Wiegand S."/>
            <person name="Jogler M."/>
            <person name="Boedeker C."/>
            <person name="Pinto D."/>
            <person name="Vollmers J."/>
            <person name="Rivas-Marin E."/>
            <person name="Kohn T."/>
            <person name="Peeters S.H."/>
            <person name="Heuer A."/>
            <person name="Rast P."/>
            <person name="Oberbeckmann S."/>
            <person name="Bunk B."/>
            <person name="Jeske O."/>
            <person name="Meyerdierks A."/>
            <person name="Storesund J.E."/>
            <person name="Kallscheuer N."/>
            <person name="Luecker S."/>
            <person name="Lage O.M."/>
            <person name="Pohl T."/>
            <person name="Merkel B.J."/>
            <person name="Hornburger P."/>
            <person name="Mueller R.-W."/>
            <person name="Bruemmer F."/>
            <person name="Labrenz M."/>
            <person name="Spormann A.M."/>
            <person name="Op Den Camp H."/>
            <person name="Overmann J."/>
            <person name="Amann R."/>
            <person name="Jetten M.S.M."/>
            <person name="Mascher T."/>
            <person name="Medema M.H."/>
            <person name="Devos D.P."/>
            <person name="Kaster A.-K."/>
            <person name="Ovreas L."/>
            <person name="Rohde M."/>
            <person name="Galperin M.Y."/>
            <person name="Jogler C."/>
        </authorList>
    </citation>
    <scope>NUCLEOTIDE SEQUENCE [LARGE SCALE GENOMIC DNA]</scope>
    <source>
        <strain evidence="3 4">Mal64</strain>
    </source>
</reference>
<protein>
    <recommendedName>
        <fullName evidence="2">LTD domain-containing protein</fullName>
    </recommendedName>
</protein>
<feature type="chain" id="PRO_5022753490" description="LTD domain-containing protein" evidence="1">
    <location>
        <begin position="24"/>
        <end position="630"/>
    </location>
</feature>
<dbReference type="InterPro" id="IPR036415">
    <property type="entry name" value="Lamin_tail_dom_sf"/>
</dbReference>
<dbReference type="InterPro" id="IPR051918">
    <property type="entry name" value="STPP_CPPED1"/>
</dbReference>
<accession>A0A5C5ZFU2</accession>
<dbReference type="PANTHER" id="PTHR43143">
    <property type="entry name" value="METALLOPHOSPHOESTERASE, CALCINEURIN SUPERFAMILY"/>
    <property type="match status" value="1"/>
</dbReference>